<evidence type="ECO:0000313" key="4">
    <source>
        <dbReference type="Proteomes" id="UP001551584"/>
    </source>
</evidence>
<dbReference type="InterPro" id="IPR001031">
    <property type="entry name" value="Thioesterase"/>
</dbReference>
<dbReference type="InterPro" id="IPR012223">
    <property type="entry name" value="TEII"/>
</dbReference>
<dbReference type="InterPro" id="IPR029058">
    <property type="entry name" value="AB_hydrolase_fold"/>
</dbReference>
<dbReference type="PANTHER" id="PTHR11487:SF0">
    <property type="entry name" value="S-ACYL FATTY ACID SYNTHASE THIOESTERASE, MEDIUM CHAIN"/>
    <property type="match status" value="1"/>
</dbReference>
<dbReference type="RefSeq" id="WP_166025477.1">
    <property type="nucleotide sequence ID" value="NZ_JBEZNA010000107.1"/>
</dbReference>
<dbReference type="GO" id="GO:0016787">
    <property type="term" value="F:hydrolase activity"/>
    <property type="evidence" value="ECO:0007669"/>
    <property type="project" value="UniProtKB-KW"/>
</dbReference>
<sequence>MKSPCALRLFLFPHAGGSQLLFREWSAFFPGDWRFLPQDYPGHGLLAGLPPLDDADTLVDWFLERLDAEFGDPDVPFACFGHSMGSLVAFEVTRRLVERGGPRPVWLGLSGCGAPYTSRQPVQTGELTDAELRRRLVRLGGTPPRILDDPELWSVFAPVIRADVTLVSNWRPPRRLTPLPVPLTVFHGTQDVLAPEGPLEEWADSTTDFVGVRRFEGGHFYFQDDPERLAALITGDVRRSLVRAAATRSAHRTLENDSRTA</sequence>
<dbReference type="Pfam" id="PF00975">
    <property type="entry name" value="Thioesterase"/>
    <property type="match status" value="1"/>
</dbReference>
<accession>A0ABV3EYG2</accession>
<evidence type="ECO:0000259" key="2">
    <source>
        <dbReference type="Pfam" id="PF00975"/>
    </source>
</evidence>
<dbReference type="Gene3D" id="3.40.50.1820">
    <property type="entry name" value="alpha/beta hydrolase"/>
    <property type="match status" value="1"/>
</dbReference>
<dbReference type="Proteomes" id="UP001551584">
    <property type="component" value="Unassembled WGS sequence"/>
</dbReference>
<comment type="caution">
    <text evidence="3">The sequence shown here is derived from an EMBL/GenBank/DDBJ whole genome shotgun (WGS) entry which is preliminary data.</text>
</comment>
<keyword evidence="3" id="KW-0378">Hydrolase</keyword>
<reference evidence="3 4" key="1">
    <citation type="submission" date="2024-06" db="EMBL/GenBank/DDBJ databases">
        <title>The Natural Products Discovery Center: Release of the First 8490 Sequenced Strains for Exploring Actinobacteria Biosynthetic Diversity.</title>
        <authorList>
            <person name="Kalkreuter E."/>
            <person name="Kautsar S.A."/>
            <person name="Yang D."/>
            <person name="Bader C.D."/>
            <person name="Teijaro C.N."/>
            <person name="Fluegel L."/>
            <person name="Davis C.M."/>
            <person name="Simpson J.R."/>
            <person name="Lauterbach L."/>
            <person name="Steele A.D."/>
            <person name="Gui C."/>
            <person name="Meng S."/>
            <person name="Li G."/>
            <person name="Viehrig K."/>
            <person name="Ye F."/>
            <person name="Su P."/>
            <person name="Kiefer A.F."/>
            <person name="Nichols A."/>
            <person name="Cepeda A.J."/>
            <person name="Yan W."/>
            <person name="Fan B."/>
            <person name="Jiang Y."/>
            <person name="Adhikari A."/>
            <person name="Zheng C.-J."/>
            <person name="Schuster L."/>
            <person name="Cowan T.M."/>
            <person name="Smanski M.J."/>
            <person name="Chevrette M.G."/>
            <person name="De Carvalho L.P.S."/>
            <person name="Shen B."/>
        </authorList>
    </citation>
    <scope>NUCLEOTIDE SEQUENCE [LARGE SCALE GENOMIC DNA]</scope>
    <source>
        <strain evidence="3 4">NPDC048117</strain>
    </source>
</reference>
<comment type="similarity">
    <text evidence="1">Belongs to the thioesterase family.</text>
</comment>
<dbReference type="SUPFAM" id="SSF53474">
    <property type="entry name" value="alpha/beta-Hydrolases"/>
    <property type="match status" value="1"/>
</dbReference>
<name>A0ABV3EYG2_9ACTN</name>
<protein>
    <submittedName>
        <fullName evidence="3">Alpha/beta fold hydrolase</fullName>
    </submittedName>
</protein>
<gene>
    <name evidence="3" type="ORF">AB0D95_28880</name>
</gene>
<keyword evidence="4" id="KW-1185">Reference proteome</keyword>
<dbReference type="PANTHER" id="PTHR11487">
    <property type="entry name" value="THIOESTERASE"/>
    <property type="match status" value="1"/>
</dbReference>
<feature type="domain" description="Thioesterase" evidence="2">
    <location>
        <begin position="8"/>
        <end position="233"/>
    </location>
</feature>
<evidence type="ECO:0000256" key="1">
    <source>
        <dbReference type="ARBA" id="ARBA00007169"/>
    </source>
</evidence>
<proteinExistence type="inferred from homology"/>
<dbReference type="EMBL" id="JBEZNA010000107">
    <property type="protein sequence ID" value="MEU9581237.1"/>
    <property type="molecule type" value="Genomic_DNA"/>
</dbReference>
<organism evidence="3 4">
    <name type="scientific">Streptomyces chilikensis</name>
    <dbReference type="NCBI Taxonomy" id="1194079"/>
    <lineage>
        <taxon>Bacteria</taxon>
        <taxon>Bacillati</taxon>
        <taxon>Actinomycetota</taxon>
        <taxon>Actinomycetes</taxon>
        <taxon>Kitasatosporales</taxon>
        <taxon>Streptomycetaceae</taxon>
        <taxon>Streptomyces</taxon>
    </lineage>
</organism>
<evidence type="ECO:0000313" key="3">
    <source>
        <dbReference type="EMBL" id="MEU9581237.1"/>
    </source>
</evidence>